<name>A0A445MZ94_9BACT</name>
<gene>
    <name evidence="1" type="ORF">PITCH_A290045</name>
</gene>
<proteinExistence type="predicted"/>
<dbReference type="AlphaFoldDB" id="A0A445MZ94"/>
<reference evidence="1" key="1">
    <citation type="submission" date="2018-01" db="EMBL/GenBank/DDBJ databases">
        <authorList>
            <person name="Regsiter A."/>
            <person name="William W."/>
        </authorList>
    </citation>
    <scope>NUCLEOTIDE SEQUENCE</scope>
    <source>
        <strain evidence="1">TRIP AH-1</strain>
    </source>
</reference>
<dbReference type="EMBL" id="OJIN01000169">
    <property type="protein sequence ID" value="SPD74661.1"/>
    <property type="molecule type" value="Genomic_DNA"/>
</dbReference>
<sequence>MGVSVNRENGIWSCTCGSCGFHLGPYKTEEELRKKMKNWSYAFVDDMGNTRCPICIQMAFDDQEQFRKLQTLENTTV</sequence>
<evidence type="ECO:0000313" key="1">
    <source>
        <dbReference type="EMBL" id="SPD74661.1"/>
    </source>
</evidence>
<organism evidence="1">
    <name type="scientific">uncultured Desulfobacterium sp</name>
    <dbReference type="NCBI Taxonomy" id="201089"/>
    <lineage>
        <taxon>Bacteria</taxon>
        <taxon>Pseudomonadati</taxon>
        <taxon>Thermodesulfobacteriota</taxon>
        <taxon>Desulfobacteria</taxon>
        <taxon>Desulfobacterales</taxon>
        <taxon>Desulfobacteriaceae</taxon>
        <taxon>Desulfobacterium</taxon>
        <taxon>environmental samples</taxon>
    </lineage>
</organism>
<protein>
    <submittedName>
        <fullName evidence="1">Uncharacterized protein</fullName>
    </submittedName>
</protein>
<accession>A0A445MZ94</accession>